<dbReference type="InterPro" id="IPR036274">
    <property type="entry name" value="HR1_rpt_sf"/>
</dbReference>
<organism evidence="7 8">
    <name type="scientific">Caerostris darwini</name>
    <dbReference type="NCBI Taxonomy" id="1538125"/>
    <lineage>
        <taxon>Eukaryota</taxon>
        <taxon>Metazoa</taxon>
        <taxon>Ecdysozoa</taxon>
        <taxon>Arthropoda</taxon>
        <taxon>Chelicerata</taxon>
        <taxon>Arachnida</taxon>
        <taxon>Araneae</taxon>
        <taxon>Araneomorphae</taxon>
        <taxon>Entelegynae</taxon>
        <taxon>Araneoidea</taxon>
        <taxon>Araneidae</taxon>
        <taxon>Caerostris</taxon>
    </lineage>
</organism>
<dbReference type="PROSITE" id="PS50106">
    <property type="entry name" value="PDZ"/>
    <property type="match status" value="1"/>
</dbReference>
<dbReference type="InterPro" id="IPR001478">
    <property type="entry name" value="PDZ"/>
</dbReference>
<dbReference type="EMBL" id="BPLQ01007590">
    <property type="protein sequence ID" value="GIY31021.1"/>
    <property type="molecule type" value="Genomic_DNA"/>
</dbReference>
<feature type="compositionally biased region" description="Low complexity" evidence="3">
    <location>
        <begin position="710"/>
        <end position="722"/>
    </location>
</feature>
<dbReference type="PANTHER" id="PTHR23031:SF15">
    <property type="entry name" value="LD12055P"/>
    <property type="match status" value="1"/>
</dbReference>
<accession>A0AAV4SCW2</accession>
<dbReference type="InterPro" id="IPR004328">
    <property type="entry name" value="BRO1_dom"/>
</dbReference>
<dbReference type="SMART" id="SM01041">
    <property type="entry name" value="BRO1"/>
    <property type="match status" value="1"/>
</dbReference>
<dbReference type="InterPro" id="IPR038499">
    <property type="entry name" value="BRO1_sf"/>
</dbReference>
<comment type="caution">
    <text evidence="7">The sequence shown here is derived from an EMBL/GenBank/DDBJ whole genome shotgun (WGS) entry which is preliminary data.</text>
</comment>
<sequence length="761" mass="86410">MSTDDTCVQYKDTCALGPNTSSHANEVRNASLGHFVCQLNNLFRMSPDIVGDLAVFVWVCFDINTQKRLIYYPIMFRTCWTQYLQSYNLVMKRFEGAKLLFFTPVKDKAFPFDKQGTDPLAATCRGRLQVQRAKLNQEINYQTMMRNGAEKLYRATTNKKLKETIALELSFVNSSLQLLKEQLADLNSSVQLYQNNSSISTMPMVPLGLKETKEIDFKEPFKDFILEHYSEDDSRFDSAIQQLNQIRQAIRTPCRDASGVKMLFHYYNLLYFIDKRFFASHRNLGLHFEWFDSLTGLPSMQKSIAFEKASVLFNIAAIYTQIGAKQDRTKSEGMDAAVDNFLRGAGVFHFLKKNFSNPPSSDLSPEVLDMLTHLMLGQARECLFEKLISDSEKRNLHQCLDIAQEAAQVAEVYKQLHKLTSSSVIKDCVPNSWGGLMHVKMEYYSSLSHYYVALGLITYKDELNTTVQEKLEHLYADSKSNEKRETKSVPQNSSERLRLGRSHLHQSISTLEEALRTYRMCRQLQLIDSLHELLKKANEKSVGLLSKVIEDVDQFHEMFEPMSIRASTKFQLKLADPDLSQYKASDLFKALGPLKFFSAKRHWTAARIVELKKPDDSSFGFSVKDDSPVVVTRVEIGGIAEACGLKEGDYITAVNDQDTKWTSHAEMAELIKAAGNTINLKVVTPMNWKYLHSRGAAGLSMCSKSTSSSSSGFSSSSSRNPSPVGSVCGKESEKRNSWNPFRRRNSKDPLESSYITNVLYR</sequence>
<dbReference type="GO" id="GO:0051497">
    <property type="term" value="P:negative regulation of stress fiber assembly"/>
    <property type="evidence" value="ECO:0007669"/>
    <property type="project" value="TreeGrafter"/>
</dbReference>
<dbReference type="GO" id="GO:0007165">
    <property type="term" value="P:signal transduction"/>
    <property type="evidence" value="ECO:0007669"/>
    <property type="project" value="InterPro"/>
</dbReference>
<dbReference type="Gene3D" id="1.10.287.160">
    <property type="entry name" value="HR1 repeat"/>
    <property type="match status" value="1"/>
</dbReference>
<dbReference type="CDD" id="cd11633">
    <property type="entry name" value="HR1_Rhophilin-1"/>
    <property type="match status" value="1"/>
</dbReference>
<feature type="domain" description="PDZ" evidence="4">
    <location>
        <begin position="608"/>
        <end position="686"/>
    </location>
</feature>
<evidence type="ECO:0000256" key="2">
    <source>
        <dbReference type="PROSITE-ProRule" id="PRU01207"/>
    </source>
</evidence>
<dbReference type="Pfam" id="PF02185">
    <property type="entry name" value="HR1"/>
    <property type="match status" value="1"/>
</dbReference>
<keyword evidence="2" id="KW-0175">Coiled coil</keyword>
<dbReference type="PROSITE" id="PS51180">
    <property type="entry name" value="BRO1"/>
    <property type="match status" value="1"/>
</dbReference>
<dbReference type="SUPFAM" id="SSF50156">
    <property type="entry name" value="PDZ domain-like"/>
    <property type="match status" value="1"/>
</dbReference>
<dbReference type="InterPro" id="IPR036034">
    <property type="entry name" value="PDZ_sf"/>
</dbReference>
<evidence type="ECO:0000313" key="7">
    <source>
        <dbReference type="EMBL" id="GIY31021.1"/>
    </source>
</evidence>
<dbReference type="Pfam" id="PF03097">
    <property type="entry name" value="BRO1"/>
    <property type="match status" value="1"/>
</dbReference>
<dbReference type="Proteomes" id="UP001054837">
    <property type="component" value="Unassembled WGS sequence"/>
</dbReference>
<proteinExistence type="inferred from homology"/>
<evidence type="ECO:0000259" key="6">
    <source>
        <dbReference type="PROSITE" id="PS51860"/>
    </source>
</evidence>
<dbReference type="AlphaFoldDB" id="A0AAV4SCW2"/>
<name>A0AAV4SCW2_9ARAC</name>
<keyword evidence="8" id="KW-1185">Reference proteome</keyword>
<evidence type="ECO:0000256" key="1">
    <source>
        <dbReference type="ARBA" id="ARBA00010369"/>
    </source>
</evidence>
<dbReference type="Gene3D" id="2.30.42.10">
    <property type="match status" value="1"/>
</dbReference>
<feature type="domain" description="BRO1" evidence="5">
    <location>
        <begin position="203"/>
        <end position="594"/>
    </location>
</feature>
<dbReference type="PROSITE" id="PS51860">
    <property type="entry name" value="REM_1"/>
    <property type="match status" value="1"/>
</dbReference>
<feature type="region of interest" description="Disordered" evidence="3">
    <location>
        <begin position="710"/>
        <end position="748"/>
    </location>
</feature>
<protein>
    <submittedName>
        <fullName evidence="7">Rhophilin-2</fullName>
    </submittedName>
</protein>
<reference evidence="7 8" key="1">
    <citation type="submission" date="2021-06" db="EMBL/GenBank/DDBJ databases">
        <title>Caerostris darwini draft genome.</title>
        <authorList>
            <person name="Kono N."/>
            <person name="Arakawa K."/>
        </authorList>
    </citation>
    <scope>NUCLEOTIDE SEQUENCE [LARGE SCALE GENOMIC DNA]</scope>
</reference>
<dbReference type="SMART" id="SM00742">
    <property type="entry name" value="Hr1"/>
    <property type="match status" value="1"/>
</dbReference>
<dbReference type="Pfam" id="PF00595">
    <property type="entry name" value="PDZ"/>
    <property type="match status" value="1"/>
</dbReference>
<evidence type="ECO:0000256" key="3">
    <source>
        <dbReference type="SAM" id="MobiDB-lite"/>
    </source>
</evidence>
<evidence type="ECO:0000259" key="4">
    <source>
        <dbReference type="PROSITE" id="PS50106"/>
    </source>
</evidence>
<comment type="similarity">
    <text evidence="1">Belongs to the RHPN family.</text>
</comment>
<dbReference type="Gene3D" id="1.25.40.280">
    <property type="entry name" value="alix/aip1 like domains"/>
    <property type="match status" value="1"/>
</dbReference>
<feature type="domain" description="REM-1" evidence="6">
    <location>
        <begin position="118"/>
        <end position="192"/>
    </location>
</feature>
<dbReference type="InterPro" id="IPR047138">
    <property type="entry name" value="RHPN1_2"/>
</dbReference>
<evidence type="ECO:0000313" key="8">
    <source>
        <dbReference type="Proteomes" id="UP001054837"/>
    </source>
</evidence>
<gene>
    <name evidence="7" type="primary">rhpn2</name>
    <name evidence="7" type="ORF">CDAR_577531</name>
</gene>
<dbReference type="SUPFAM" id="SSF46585">
    <property type="entry name" value="HR1 repeat"/>
    <property type="match status" value="1"/>
</dbReference>
<dbReference type="InterPro" id="IPR011072">
    <property type="entry name" value="HR1_rho-bd"/>
</dbReference>
<dbReference type="PANTHER" id="PTHR23031">
    <property type="entry name" value="RHOPHILIN"/>
    <property type="match status" value="1"/>
</dbReference>
<dbReference type="SMART" id="SM00228">
    <property type="entry name" value="PDZ"/>
    <property type="match status" value="1"/>
</dbReference>
<evidence type="ECO:0000259" key="5">
    <source>
        <dbReference type="PROSITE" id="PS51180"/>
    </source>
</evidence>